<protein>
    <submittedName>
        <fullName evidence="2">Uncharacterized protein</fullName>
    </submittedName>
</protein>
<dbReference type="RefSeq" id="WP_118849527.1">
    <property type="nucleotide sequence ID" value="NZ_JALPRY010000014.1"/>
</dbReference>
<keyword evidence="3" id="KW-1185">Reference proteome</keyword>
<proteinExistence type="predicted"/>
<gene>
    <name evidence="2" type="ORF">M0654_13085</name>
</gene>
<sequence>MGFRVIEGGLGKPYPEEDCATPTQRDVEREAERRLNALGYPKWRNRRALTNMPIPREIEYPAMQIRYVAEVLSGLVDIPADFRSDIYWPA</sequence>
<organism evidence="2 3">
    <name type="scientific">Neorhizobium turbinariae</name>
    <dbReference type="NCBI Taxonomy" id="2937795"/>
    <lineage>
        <taxon>Bacteria</taxon>
        <taxon>Pseudomonadati</taxon>
        <taxon>Pseudomonadota</taxon>
        <taxon>Alphaproteobacteria</taxon>
        <taxon>Hyphomicrobiales</taxon>
        <taxon>Rhizobiaceae</taxon>
        <taxon>Rhizobium/Agrobacterium group</taxon>
        <taxon>Neorhizobium</taxon>
    </lineage>
</organism>
<name>A0ABT0ISU2_9HYPH</name>
<evidence type="ECO:0000313" key="2">
    <source>
        <dbReference type="EMBL" id="MCK8780919.1"/>
    </source>
</evidence>
<evidence type="ECO:0000256" key="1">
    <source>
        <dbReference type="SAM" id="MobiDB-lite"/>
    </source>
</evidence>
<dbReference type="EMBL" id="JALPRY010000014">
    <property type="protein sequence ID" value="MCK8780919.1"/>
    <property type="molecule type" value="Genomic_DNA"/>
</dbReference>
<comment type="caution">
    <text evidence="2">The sequence shown here is derived from an EMBL/GenBank/DDBJ whole genome shotgun (WGS) entry which is preliminary data.</text>
</comment>
<dbReference type="Proteomes" id="UP001202827">
    <property type="component" value="Unassembled WGS sequence"/>
</dbReference>
<feature type="region of interest" description="Disordered" evidence="1">
    <location>
        <begin position="1"/>
        <end position="27"/>
    </location>
</feature>
<evidence type="ECO:0000313" key="3">
    <source>
        <dbReference type="Proteomes" id="UP001202827"/>
    </source>
</evidence>
<reference evidence="2 3" key="1">
    <citation type="submission" date="2022-04" db="EMBL/GenBank/DDBJ databases">
        <title>Rhizobium coralii sp. nov., isolated from coral Turbinaria peltata.</title>
        <authorList>
            <person name="Sun H."/>
        </authorList>
    </citation>
    <scope>NUCLEOTIDE SEQUENCE [LARGE SCALE GENOMIC DNA]</scope>
    <source>
        <strain evidence="2 3">NTR19</strain>
    </source>
</reference>
<accession>A0ABT0ISU2</accession>